<keyword evidence="1" id="KW-0472">Membrane</keyword>
<organism evidence="2 3">
    <name type="scientific">Asticcacaulis currens</name>
    <dbReference type="NCBI Taxonomy" id="2984210"/>
    <lineage>
        <taxon>Bacteria</taxon>
        <taxon>Pseudomonadati</taxon>
        <taxon>Pseudomonadota</taxon>
        <taxon>Alphaproteobacteria</taxon>
        <taxon>Caulobacterales</taxon>
        <taxon>Caulobacteraceae</taxon>
        <taxon>Asticcacaulis</taxon>
    </lineage>
</organism>
<feature type="transmembrane region" description="Helical" evidence="1">
    <location>
        <begin position="57"/>
        <end position="75"/>
    </location>
</feature>
<keyword evidence="3" id="KW-1185">Reference proteome</keyword>
<dbReference type="RefSeq" id="WP_272740168.1">
    <property type="nucleotide sequence ID" value="NZ_JAQQKW010000002.1"/>
</dbReference>
<feature type="transmembrane region" description="Helical" evidence="1">
    <location>
        <begin position="236"/>
        <end position="258"/>
    </location>
</feature>
<feature type="transmembrane region" description="Helical" evidence="1">
    <location>
        <begin position="124"/>
        <end position="147"/>
    </location>
</feature>
<reference evidence="2 3" key="1">
    <citation type="submission" date="2023-01" db="EMBL/GenBank/DDBJ databases">
        <title>Novel species of the genus Asticcacaulis isolated from rivers.</title>
        <authorList>
            <person name="Lu H."/>
        </authorList>
    </citation>
    <scope>NUCLEOTIDE SEQUENCE [LARGE SCALE GENOMIC DNA]</scope>
    <source>
        <strain evidence="2 3">DXS10W</strain>
    </source>
</reference>
<proteinExistence type="predicted"/>
<sequence>MFKAEDYGFAFSGAQDWFWAATAGFGLAFILTTLLLALDRRRIAGEPVWLKPLKFALSLFIHFQTLALLTGGLSIELRQRGFLTATAIAACVAAAFEILYIGFRAAQQERSHFNVGTPVARLMYALMALGAVVLTLAAGILGAYIFLDPGFAGGAGLRWGSVLGLSLGTLMTFITAFAMGGALSHHVGQEAAGAPKMPVTGWSLTVGDRRPAHFVATHMMQILPIVGLIFDQALPPSVAATLVTLLAGLSVLLTLWLFRQAGQGRPIFRGRHH</sequence>
<feature type="transmembrane region" description="Helical" evidence="1">
    <location>
        <begin position="159"/>
        <end position="179"/>
    </location>
</feature>
<dbReference type="EMBL" id="JAQQKW010000002">
    <property type="protein sequence ID" value="MDC7693400.1"/>
    <property type="molecule type" value="Genomic_DNA"/>
</dbReference>
<comment type="caution">
    <text evidence="2">The sequence shown here is derived from an EMBL/GenBank/DDBJ whole genome shotgun (WGS) entry which is preliminary data.</text>
</comment>
<feature type="transmembrane region" description="Helical" evidence="1">
    <location>
        <begin position="81"/>
        <end position="103"/>
    </location>
</feature>
<protein>
    <submittedName>
        <fullName evidence="2">Uncharacterized protein</fullName>
    </submittedName>
</protein>
<evidence type="ECO:0000256" key="1">
    <source>
        <dbReference type="SAM" id="Phobius"/>
    </source>
</evidence>
<evidence type="ECO:0000313" key="2">
    <source>
        <dbReference type="EMBL" id="MDC7693400.1"/>
    </source>
</evidence>
<feature type="transmembrane region" description="Helical" evidence="1">
    <location>
        <begin position="17"/>
        <end position="37"/>
    </location>
</feature>
<feature type="transmembrane region" description="Helical" evidence="1">
    <location>
        <begin position="212"/>
        <end position="230"/>
    </location>
</feature>
<keyword evidence="1" id="KW-0812">Transmembrane</keyword>
<name>A0ABT5IC35_9CAUL</name>
<evidence type="ECO:0000313" key="3">
    <source>
        <dbReference type="Proteomes" id="UP001216595"/>
    </source>
</evidence>
<dbReference type="Proteomes" id="UP001216595">
    <property type="component" value="Unassembled WGS sequence"/>
</dbReference>
<keyword evidence="1" id="KW-1133">Transmembrane helix</keyword>
<gene>
    <name evidence="2" type="ORF">PQU94_03775</name>
</gene>
<accession>A0ABT5IC35</accession>